<keyword evidence="4" id="KW-0798">TonB box</keyword>
<keyword evidence="2 4" id="KW-0472">Membrane</keyword>
<evidence type="ECO:0000313" key="10">
    <source>
        <dbReference type="Proteomes" id="UP000763641"/>
    </source>
</evidence>
<evidence type="ECO:0000259" key="7">
    <source>
        <dbReference type="Pfam" id="PF00593"/>
    </source>
</evidence>
<keyword evidence="3" id="KW-0998">Cell outer membrane</keyword>
<evidence type="ECO:0000259" key="8">
    <source>
        <dbReference type="Pfam" id="PF07715"/>
    </source>
</evidence>
<evidence type="ECO:0000313" key="9">
    <source>
        <dbReference type="EMBL" id="MBM6577462.1"/>
    </source>
</evidence>
<keyword evidence="6" id="KW-0732">Signal</keyword>
<dbReference type="Pfam" id="PF00593">
    <property type="entry name" value="TonB_dep_Rec_b-barrel"/>
    <property type="match status" value="1"/>
</dbReference>
<dbReference type="NCBIfam" id="TIGR01782">
    <property type="entry name" value="TonB-Xanth-Caul"/>
    <property type="match status" value="1"/>
</dbReference>
<keyword evidence="9" id="KW-0675">Receptor</keyword>
<feature type="signal peptide" evidence="6">
    <location>
        <begin position="1"/>
        <end position="18"/>
    </location>
</feature>
<evidence type="ECO:0000256" key="2">
    <source>
        <dbReference type="ARBA" id="ARBA00023136"/>
    </source>
</evidence>
<reference evidence="9 10" key="1">
    <citation type="submission" date="2020-12" db="EMBL/GenBank/DDBJ databases">
        <title>Sphingomonas sp.</title>
        <authorList>
            <person name="Kim M.K."/>
        </authorList>
    </citation>
    <scope>NUCLEOTIDE SEQUENCE [LARGE SCALE GENOMIC DNA]</scope>
    <source>
        <strain evidence="9 10">BT552</strain>
    </source>
</reference>
<feature type="region of interest" description="Disordered" evidence="5">
    <location>
        <begin position="32"/>
        <end position="75"/>
    </location>
</feature>
<feature type="chain" id="PRO_5046857318" evidence="6">
    <location>
        <begin position="19"/>
        <end position="942"/>
    </location>
</feature>
<comment type="similarity">
    <text evidence="4">Belongs to the TonB-dependent receptor family.</text>
</comment>
<dbReference type="SUPFAM" id="SSF56935">
    <property type="entry name" value="Porins"/>
    <property type="match status" value="1"/>
</dbReference>
<dbReference type="PANTHER" id="PTHR40980:SF3">
    <property type="entry name" value="TONB-DEPENDENT RECEPTOR-LIKE BETA-BARREL DOMAIN-CONTAINING PROTEIN"/>
    <property type="match status" value="1"/>
</dbReference>
<comment type="caution">
    <text evidence="9">The sequence shown here is derived from an EMBL/GenBank/DDBJ whole genome shotgun (WGS) entry which is preliminary data.</text>
</comment>
<dbReference type="InterPro" id="IPR036942">
    <property type="entry name" value="Beta-barrel_TonB_sf"/>
</dbReference>
<evidence type="ECO:0000256" key="4">
    <source>
        <dbReference type="RuleBase" id="RU003357"/>
    </source>
</evidence>
<accession>A0ABS2D957</accession>
<feature type="compositionally biased region" description="Low complexity" evidence="5">
    <location>
        <begin position="46"/>
        <end position="62"/>
    </location>
</feature>
<dbReference type="EMBL" id="JAFEMC010000004">
    <property type="protein sequence ID" value="MBM6577462.1"/>
    <property type="molecule type" value="Genomic_DNA"/>
</dbReference>
<dbReference type="PANTHER" id="PTHR40980">
    <property type="entry name" value="PLUG DOMAIN-CONTAINING PROTEIN"/>
    <property type="match status" value="1"/>
</dbReference>
<dbReference type="Gene3D" id="2.170.130.10">
    <property type="entry name" value="TonB-dependent receptor, plug domain"/>
    <property type="match status" value="1"/>
</dbReference>
<name>A0ABS2D957_9SPHN</name>
<dbReference type="InterPro" id="IPR037066">
    <property type="entry name" value="Plug_dom_sf"/>
</dbReference>
<dbReference type="RefSeq" id="WP_204199570.1">
    <property type="nucleotide sequence ID" value="NZ_JAFEMC010000004.1"/>
</dbReference>
<comment type="subcellular location">
    <subcellularLocation>
        <location evidence="1 4">Cell outer membrane</location>
    </subcellularLocation>
</comment>
<dbReference type="InterPro" id="IPR000531">
    <property type="entry name" value="Beta-barrel_TonB"/>
</dbReference>
<organism evidence="9 10">
    <name type="scientific">Sphingomonas longa</name>
    <dbReference type="NCBI Taxonomy" id="2778730"/>
    <lineage>
        <taxon>Bacteria</taxon>
        <taxon>Pseudomonadati</taxon>
        <taxon>Pseudomonadota</taxon>
        <taxon>Alphaproteobacteria</taxon>
        <taxon>Sphingomonadales</taxon>
        <taxon>Sphingomonadaceae</taxon>
        <taxon>Sphingomonas</taxon>
    </lineage>
</organism>
<gene>
    <name evidence="9" type="ORF">ILT43_13860</name>
</gene>
<keyword evidence="10" id="KW-1185">Reference proteome</keyword>
<sequence>MMGYLSRLLLTTSGLVLATTAGSTAALAQVADQAPVDRGSTGRSVAGGATDPATPATTDPAGVNPQADPSPAIADTSGEDIVVTGIRASLQSAQTIKRDSVAIVDALVAEDIGKFPDNNASEALARVTGVQVGRYRDEANGVLIRGLPNVQTTLQNRDIFTADGRAVALQDFPAQALSKVEVFKATTATNIEGGIAGLVNIGLRRPFDFKGFELAGAIRGMYNDESRKYDPIGSVLVSNRWDTGIGEIGALLNFSYTQSQYLNSIRYQGFQDYLLPDQQVLPASVGRQFTYPQDIGLFYARGIRKRPSLNGSLQWRPNDNLEVYVDGLWQAYRNKRGDDFFGIPLQAGSPTLRDLVLTADGKTPASFNAQLGIVNGPSKQVGVEKTDTYQGAVGAKYTAGNAVFTTDLAYTKSIVDNVYYSFDTQLIRPIAVDVGLNVEGSVDFTPTGLDFNDPASYNFRGFYDQRNRATGEQIQWQGNMVLDTGSELFPEFQIGLRYANRDASARSGDRYAAFPQLGIPIAQVPGVDEGGIIRAGFRGSDTQQFRRYYSISADGVLNNITGIRDFVRAGLVRSGADAGTIATWAPGVPDYNAVNAFSANEVTYAGYTQLKFAGEALGIKVDGVIGTRIVITDNTLDGTSAQNITINGVPSTVFVPVQANNRYVDVLPNINLTFHLTDKLQFRATRTEALSRPGFNQINPALTIQQGTIGGIISYTGSGGNPNLQPIRSDNYDASLEYYFSRTGSVSVAGFYRKINGFISSFGTQEINPTFGPILVYRPQNAGSGQIKGIEAAFTTFFDFLPGFLSGFGIQANGTYIDGSQSLPPVPGLTRTTGSLPGVSKWSYNVIGLYEAGPASVRLAYNHRSANVDSYTAPGVFATAYSAPVGRLDLSASYDFTPNATITVDATNLLKQPYKSYVEAPAYPRDVRYEGRIFSIGARLRY</sequence>
<dbReference type="InterPro" id="IPR010104">
    <property type="entry name" value="TonB_rcpt_bac"/>
</dbReference>
<feature type="domain" description="TonB-dependent receptor-like beta-barrel" evidence="7">
    <location>
        <begin position="448"/>
        <end position="909"/>
    </location>
</feature>
<dbReference type="Pfam" id="PF07715">
    <property type="entry name" value="Plug"/>
    <property type="match status" value="1"/>
</dbReference>
<evidence type="ECO:0000256" key="5">
    <source>
        <dbReference type="SAM" id="MobiDB-lite"/>
    </source>
</evidence>
<dbReference type="Proteomes" id="UP000763641">
    <property type="component" value="Unassembled WGS sequence"/>
</dbReference>
<evidence type="ECO:0000256" key="3">
    <source>
        <dbReference type="ARBA" id="ARBA00023237"/>
    </source>
</evidence>
<feature type="domain" description="TonB-dependent receptor plug" evidence="8">
    <location>
        <begin position="97"/>
        <end position="197"/>
    </location>
</feature>
<dbReference type="Gene3D" id="2.40.170.20">
    <property type="entry name" value="TonB-dependent receptor, beta-barrel domain"/>
    <property type="match status" value="1"/>
</dbReference>
<proteinExistence type="inferred from homology"/>
<evidence type="ECO:0000256" key="1">
    <source>
        <dbReference type="ARBA" id="ARBA00004442"/>
    </source>
</evidence>
<dbReference type="InterPro" id="IPR012910">
    <property type="entry name" value="Plug_dom"/>
</dbReference>
<protein>
    <submittedName>
        <fullName evidence="9">TonB-dependent receptor</fullName>
    </submittedName>
</protein>
<evidence type="ECO:0000256" key="6">
    <source>
        <dbReference type="SAM" id="SignalP"/>
    </source>
</evidence>